<evidence type="ECO:0000256" key="10">
    <source>
        <dbReference type="ARBA" id="ARBA00061104"/>
    </source>
</evidence>
<dbReference type="SUPFAM" id="SSF143517">
    <property type="entry name" value="TRCF domain-like"/>
    <property type="match status" value="1"/>
</dbReference>
<dbReference type="PROSITE" id="PS51192">
    <property type="entry name" value="HELICASE_ATP_BIND_1"/>
    <property type="match status" value="1"/>
</dbReference>
<protein>
    <recommendedName>
        <fullName evidence="12 13">Transcription-repair-coupling factor</fullName>
        <shortName evidence="13">TRCF</shortName>
        <ecNumber evidence="13">3.6.4.-</ecNumber>
    </recommendedName>
</protein>
<dbReference type="InterPro" id="IPR047112">
    <property type="entry name" value="RecG/Mfd"/>
</dbReference>
<dbReference type="Gene3D" id="3.90.1150.50">
    <property type="entry name" value="Transcription-repair-coupling factor, D7 domain"/>
    <property type="match status" value="1"/>
</dbReference>
<comment type="similarity">
    <text evidence="10 13">In the N-terminal section; belongs to the UvrB family.</text>
</comment>
<dbReference type="NCBIfam" id="TIGR00580">
    <property type="entry name" value="mfd"/>
    <property type="match status" value="1"/>
</dbReference>
<dbReference type="Pfam" id="PF03461">
    <property type="entry name" value="TRCF"/>
    <property type="match status" value="1"/>
</dbReference>
<dbReference type="InterPro" id="IPR027417">
    <property type="entry name" value="P-loop_NTPase"/>
</dbReference>
<dbReference type="InterPro" id="IPR037235">
    <property type="entry name" value="TRCF-like_C_D7"/>
</dbReference>
<evidence type="ECO:0000256" key="8">
    <source>
        <dbReference type="ARBA" id="ARBA00023125"/>
    </source>
</evidence>
<dbReference type="Gene3D" id="3.40.50.300">
    <property type="entry name" value="P-loop containing nucleotide triphosphate hydrolases"/>
    <property type="match status" value="2"/>
</dbReference>
<dbReference type="SUPFAM" id="SSF141259">
    <property type="entry name" value="CarD-like"/>
    <property type="match status" value="1"/>
</dbReference>
<comment type="subcellular location">
    <subcellularLocation>
        <location evidence="1 13">Cytoplasm</location>
    </subcellularLocation>
</comment>
<dbReference type="InterPro" id="IPR001650">
    <property type="entry name" value="Helicase_C-like"/>
</dbReference>
<dbReference type="SMART" id="SM01058">
    <property type="entry name" value="CarD_TRCF"/>
    <property type="match status" value="1"/>
</dbReference>
<dbReference type="SMART" id="SM00487">
    <property type="entry name" value="DEXDc"/>
    <property type="match status" value="1"/>
</dbReference>
<evidence type="ECO:0000256" key="9">
    <source>
        <dbReference type="ARBA" id="ARBA00023204"/>
    </source>
</evidence>
<evidence type="ECO:0000256" key="13">
    <source>
        <dbReference type="HAMAP-Rule" id="MF_00969"/>
    </source>
</evidence>
<evidence type="ECO:0000256" key="4">
    <source>
        <dbReference type="ARBA" id="ARBA00022763"/>
    </source>
</evidence>
<dbReference type="Pfam" id="PF00270">
    <property type="entry name" value="DEAD"/>
    <property type="match status" value="1"/>
</dbReference>
<keyword evidence="2 13" id="KW-0963">Cytoplasm</keyword>
<dbReference type="AlphaFoldDB" id="A0A7C1K5A0"/>
<evidence type="ECO:0000256" key="2">
    <source>
        <dbReference type="ARBA" id="ARBA00022490"/>
    </source>
</evidence>
<dbReference type="InterPro" id="IPR014001">
    <property type="entry name" value="Helicase_ATP-bd"/>
</dbReference>
<evidence type="ECO:0000256" key="7">
    <source>
        <dbReference type="ARBA" id="ARBA00022840"/>
    </source>
</evidence>
<dbReference type="GO" id="GO:0006355">
    <property type="term" value="P:regulation of DNA-templated transcription"/>
    <property type="evidence" value="ECO:0007669"/>
    <property type="project" value="UniProtKB-UniRule"/>
</dbReference>
<keyword evidence="7 13" id="KW-0067">ATP-binding</keyword>
<accession>A0A7C1K5A0</accession>
<name>A0A7C1K5A0_THERO</name>
<dbReference type="Pfam" id="PF00271">
    <property type="entry name" value="Helicase_C"/>
    <property type="match status" value="1"/>
</dbReference>
<evidence type="ECO:0000313" key="14">
    <source>
        <dbReference type="EMBL" id="HEF65135.1"/>
    </source>
</evidence>
<comment type="caution">
    <text evidence="14">The sequence shown here is derived from an EMBL/GenBank/DDBJ whole genome shotgun (WGS) entry which is preliminary data.</text>
</comment>
<dbReference type="Gene3D" id="3.40.50.11180">
    <property type="match status" value="1"/>
</dbReference>
<dbReference type="GO" id="GO:0005737">
    <property type="term" value="C:cytoplasm"/>
    <property type="evidence" value="ECO:0007669"/>
    <property type="project" value="UniProtKB-SubCell"/>
</dbReference>
<dbReference type="SUPFAM" id="SSF52540">
    <property type="entry name" value="P-loop containing nucleoside triphosphate hydrolases"/>
    <property type="match status" value="3"/>
</dbReference>
<dbReference type="GO" id="GO:0003684">
    <property type="term" value="F:damaged DNA binding"/>
    <property type="evidence" value="ECO:0007669"/>
    <property type="project" value="InterPro"/>
</dbReference>
<proteinExistence type="inferred from homology"/>
<keyword evidence="3 13" id="KW-0547">Nucleotide-binding</keyword>
<keyword evidence="8 13" id="KW-0238">DNA-binding</keyword>
<dbReference type="CDD" id="cd17991">
    <property type="entry name" value="DEXHc_TRCF"/>
    <property type="match status" value="1"/>
</dbReference>
<dbReference type="PANTHER" id="PTHR47964:SF1">
    <property type="entry name" value="ATP-DEPENDENT DNA HELICASE HOMOLOG RECG, CHLOROPLASTIC"/>
    <property type="match status" value="1"/>
</dbReference>
<dbReference type="FunFam" id="3.40.50.300:FF:000546">
    <property type="entry name" value="Transcription-repair-coupling factor"/>
    <property type="match status" value="1"/>
</dbReference>
<dbReference type="PANTHER" id="PTHR47964">
    <property type="entry name" value="ATP-DEPENDENT DNA HELICASE HOMOLOG RECG, CHLOROPLASTIC"/>
    <property type="match status" value="1"/>
</dbReference>
<dbReference type="EMBL" id="DSJL01000010">
    <property type="protein sequence ID" value="HEF65135.1"/>
    <property type="molecule type" value="Genomic_DNA"/>
</dbReference>
<dbReference type="InterPro" id="IPR041471">
    <property type="entry name" value="UvrB_inter"/>
</dbReference>
<dbReference type="PROSITE" id="PS51194">
    <property type="entry name" value="HELICASE_CTER"/>
    <property type="match status" value="1"/>
</dbReference>
<dbReference type="Pfam" id="PF02559">
    <property type="entry name" value="CarD_TRCF_RID"/>
    <property type="match status" value="1"/>
</dbReference>
<comment type="similarity">
    <text evidence="11 13">In the C-terminal section; belongs to the helicase family. RecG subfamily.</text>
</comment>
<reference evidence="14" key="1">
    <citation type="journal article" date="2020" name="mSystems">
        <title>Genome- and Community-Level Interaction Insights into Carbon Utilization and Element Cycling Functions of Hydrothermarchaeota in Hydrothermal Sediment.</title>
        <authorList>
            <person name="Zhou Z."/>
            <person name="Liu Y."/>
            <person name="Xu W."/>
            <person name="Pan J."/>
            <person name="Luo Z.H."/>
            <person name="Li M."/>
        </authorList>
    </citation>
    <scope>NUCLEOTIDE SEQUENCE [LARGE SCALE GENOMIC DNA]</scope>
    <source>
        <strain evidence="14">SpSt-222</strain>
    </source>
</reference>
<dbReference type="InterPro" id="IPR003711">
    <property type="entry name" value="CarD-like/TRCF_RID"/>
</dbReference>
<keyword evidence="5 13" id="KW-0378">Hydrolase</keyword>
<dbReference type="GO" id="GO:0003678">
    <property type="term" value="F:DNA helicase activity"/>
    <property type="evidence" value="ECO:0007669"/>
    <property type="project" value="TreeGrafter"/>
</dbReference>
<dbReference type="Pfam" id="PF17757">
    <property type="entry name" value="UvrB_inter"/>
    <property type="match status" value="1"/>
</dbReference>
<evidence type="ECO:0000256" key="1">
    <source>
        <dbReference type="ARBA" id="ARBA00004496"/>
    </source>
</evidence>
<keyword evidence="4 13" id="KW-0227">DNA damage</keyword>
<evidence type="ECO:0000256" key="6">
    <source>
        <dbReference type="ARBA" id="ARBA00022806"/>
    </source>
</evidence>
<gene>
    <name evidence="13 14" type="primary">mfd</name>
    <name evidence="14" type="ORF">ENP47_06030</name>
</gene>
<evidence type="ECO:0000256" key="3">
    <source>
        <dbReference type="ARBA" id="ARBA00022741"/>
    </source>
</evidence>
<dbReference type="GO" id="GO:0016787">
    <property type="term" value="F:hydrolase activity"/>
    <property type="evidence" value="ECO:0007669"/>
    <property type="project" value="UniProtKB-KW"/>
</dbReference>
<dbReference type="Gene3D" id="3.30.2060.10">
    <property type="entry name" value="Penicillin-binding protein 1b domain"/>
    <property type="match status" value="1"/>
</dbReference>
<evidence type="ECO:0000256" key="11">
    <source>
        <dbReference type="ARBA" id="ARBA00061399"/>
    </source>
</evidence>
<dbReference type="EC" id="3.6.4.-" evidence="13"/>
<dbReference type="InterPro" id="IPR005118">
    <property type="entry name" value="TRCF_C"/>
</dbReference>
<comment type="function">
    <text evidence="13">Couples transcription and DNA repair by recognizing RNA polymerase (RNAP) stalled at DNA lesions. Mediates ATP-dependent release of RNAP and its truncated transcript from the DNA, and recruitment of nucleotide excision repair machinery to the damaged site.</text>
</comment>
<organism evidence="14">
    <name type="scientific">Thermomicrobium roseum</name>
    <dbReference type="NCBI Taxonomy" id="500"/>
    <lineage>
        <taxon>Bacteria</taxon>
        <taxon>Pseudomonadati</taxon>
        <taxon>Thermomicrobiota</taxon>
        <taxon>Thermomicrobia</taxon>
        <taxon>Thermomicrobiales</taxon>
        <taxon>Thermomicrobiaceae</taxon>
        <taxon>Thermomicrobium</taxon>
    </lineage>
</organism>
<dbReference type="InterPro" id="IPR004576">
    <property type="entry name" value="Mfd"/>
</dbReference>
<keyword evidence="6" id="KW-0347">Helicase</keyword>
<dbReference type="InterPro" id="IPR011545">
    <property type="entry name" value="DEAD/DEAH_box_helicase_dom"/>
</dbReference>
<dbReference type="Gene3D" id="2.40.10.170">
    <property type="match status" value="1"/>
</dbReference>
<dbReference type="GO" id="GO:0005524">
    <property type="term" value="F:ATP binding"/>
    <property type="evidence" value="ECO:0007669"/>
    <property type="project" value="UniProtKB-UniRule"/>
</dbReference>
<dbReference type="SMART" id="SM00982">
    <property type="entry name" value="TRCF"/>
    <property type="match status" value="1"/>
</dbReference>
<evidence type="ECO:0000256" key="5">
    <source>
        <dbReference type="ARBA" id="ARBA00022801"/>
    </source>
</evidence>
<dbReference type="GO" id="GO:0000716">
    <property type="term" value="P:transcription-coupled nucleotide-excision repair, DNA damage recognition"/>
    <property type="evidence" value="ECO:0007669"/>
    <property type="project" value="UniProtKB-UniRule"/>
</dbReference>
<sequence>MIQTDVLGKLISAPSIVSLTSTLRVRRCVVADAVPPAARPALIAALALRSGEPLLVVVPRQNHADDLAYAIAQLLPEFPVISWQAPETLPYDIFTQDRSLAADRTWFLAQLRNATSGVFIVPARGLTQLLPRPATVDARSLTLKVGRELRPMLLLEFLTESGYAAAPLVQHPASFSRRGGIIDFWPPGSEAAIRVEFFGDEIEAIRRFDPATQRTTDRLETITVLPISDVPISTYRLAAAKLRELDTRSLRPEVLAEWTRLLDRLERGELVPPPEFVLPFLLSDAATILDYHAPDRPVVILDPGAVQLALEQFERQAEEFRDTSELSGELPRGLPRPYHASALILRALADRPVLWLGATSEPSGCSAESSDLGFTTGVPTVTGRLDTLPALLEPYRAEGYTIGIVTEQPDRILQRLTEWALTSRPEVSDAAVTVARGRLPGGWAHREAKVLILTDRELYGLTRLPSPRRRGHRPTSTDLLSKLTPGVYVVHVDHGIARYGGLVSLVINGVHREYLLLEYADNDRLYLPVDQLDRITLYEAFDVEPKLTRLGSPEWARVKRRVHEAVRELAFELLQLYAAREATSGIAFGPDTAWDRELEESFPYEETPDQWRAIQEVKADMERPRPMDRLLCGDVGFGKTEVALRAAFKAVNNGYQVAILVPTTVLALQHYNTFRERLAPYPVRVEMLSRLCTKAEQREIIAGLRTGSVDIVIGTHRLLQRDVEFKRLGLVIIDEEHRFGVAQKEHFKRLRTNVDVLTMTATPIPRTLYLALSGVRDLSIIATPPIERTPVRTFVTPARDAIIREAILRELARGGQVYVVHNRVQSINAFADRLRALVPEARFAVAHGQMPEAELERIILAFIEREFDVLVCTAIIESGVDIPSVNTIIIDQAHQLGLTQLYQLRGRVGRRHQRAYAYLLYDDRRPLSSEAQARLEAIQEATELGAGLQIALRDLEIRGAGNILGPEQSGHIAAVGLELYTQLLARAVQEVREGRPIEDAPSVTVDLPVEATIPTDYCGDEAVRMSLYQRFAAIRTTAQLDDLVLELRDRFGPLPESVQRLVDLAHLRLWANRLGLASIVERDGEVFIRPVVGTRLDPERLRRMIGPGVYVTPNQVRLVTSRLACTLWDAIQRVLQEIETRRATVLLGAPAAPASASAR</sequence>
<keyword evidence="9 13" id="KW-0234">DNA repair</keyword>
<dbReference type="HAMAP" id="MF_00969">
    <property type="entry name" value="TRCF"/>
    <property type="match status" value="1"/>
</dbReference>
<dbReference type="InterPro" id="IPR036101">
    <property type="entry name" value="CarD-like/TRCF_RID_sf"/>
</dbReference>
<evidence type="ECO:0000256" key="12">
    <source>
        <dbReference type="ARBA" id="ARBA00070128"/>
    </source>
</evidence>
<dbReference type="SMART" id="SM00490">
    <property type="entry name" value="HELICc"/>
    <property type="match status" value="1"/>
</dbReference>